<sequence>MIPEPYNSWPVVMSTNKAAKLLGVDRKTLAKNKKMLDRCSATIGDKSKVIRDRLLRELKII</sequence>
<dbReference type="Proteomes" id="UP000263273">
    <property type="component" value="Unassembled WGS sequence"/>
</dbReference>
<gene>
    <name evidence="1" type="ORF">DDZ44_07075</name>
</gene>
<comment type="caution">
    <text evidence="1">The sequence shown here is derived from an EMBL/GenBank/DDBJ whole genome shotgun (WGS) entry which is preliminary data.</text>
</comment>
<protein>
    <submittedName>
        <fullName evidence="1">Uncharacterized protein</fullName>
    </submittedName>
</protein>
<evidence type="ECO:0000313" key="1">
    <source>
        <dbReference type="EMBL" id="HBK53679.1"/>
    </source>
</evidence>
<organism evidence="1 2">
    <name type="scientific">Syntrophomonas wolfei</name>
    <dbReference type="NCBI Taxonomy" id="863"/>
    <lineage>
        <taxon>Bacteria</taxon>
        <taxon>Bacillati</taxon>
        <taxon>Bacillota</taxon>
        <taxon>Clostridia</taxon>
        <taxon>Eubacteriales</taxon>
        <taxon>Syntrophomonadaceae</taxon>
        <taxon>Syntrophomonas</taxon>
    </lineage>
</organism>
<dbReference type="EMBL" id="DNZF01000155">
    <property type="protein sequence ID" value="HBK53679.1"/>
    <property type="molecule type" value="Genomic_DNA"/>
</dbReference>
<reference evidence="1 2" key="1">
    <citation type="journal article" date="2018" name="Nat. Biotechnol.">
        <title>A standardized bacterial taxonomy based on genome phylogeny substantially revises the tree of life.</title>
        <authorList>
            <person name="Parks D.H."/>
            <person name="Chuvochina M."/>
            <person name="Waite D.W."/>
            <person name="Rinke C."/>
            <person name="Skarshewski A."/>
            <person name="Chaumeil P.A."/>
            <person name="Hugenholtz P."/>
        </authorList>
    </citation>
    <scope>NUCLEOTIDE SEQUENCE [LARGE SCALE GENOMIC DNA]</scope>
    <source>
        <strain evidence="1">UBA10948</strain>
    </source>
</reference>
<dbReference type="AlphaFoldDB" id="A0A354YWU5"/>
<proteinExistence type="predicted"/>
<evidence type="ECO:0000313" key="2">
    <source>
        <dbReference type="Proteomes" id="UP000263273"/>
    </source>
</evidence>
<accession>A0A354YWU5</accession>
<name>A0A354YWU5_9FIRM</name>